<dbReference type="EMBL" id="BONQ01000015">
    <property type="protein sequence ID" value="GIG42601.1"/>
    <property type="molecule type" value="Genomic_DNA"/>
</dbReference>
<feature type="transmembrane region" description="Helical" evidence="1">
    <location>
        <begin position="188"/>
        <end position="207"/>
    </location>
</feature>
<keyword evidence="1" id="KW-0812">Transmembrane</keyword>
<evidence type="ECO:0000313" key="2">
    <source>
        <dbReference type="EMBL" id="GIG42601.1"/>
    </source>
</evidence>
<gene>
    <name evidence="2" type="ORF">Dsi01nite_006420</name>
</gene>
<feature type="transmembrane region" description="Helical" evidence="1">
    <location>
        <begin position="12"/>
        <end position="31"/>
    </location>
</feature>
<name>A0A919PD65_9ACTN</name>
<accession>A0A919PD65</accession>
<feature type="transmembrane region" description="Helical" evidence="1">
    <location>
        <begin position="144"/>
        <end position="163"/>
    </location>
</feature>
<dbReference type="RefSeq" id="WP_203844489.1">
    <property type="nucleotide sequence ID" value="NZ_BAAAVW010000002.1"/>
</dbReference>
<protein>
    <submittedName>
        <fullName evidence="2">Uncharacterized protein</fullName>
    </submittedName>
</protein>
<sequence>MALSGDAPSSRTRWLDAVDVLAVIVVVILAARQLRPLVEAGAFLARTGDPLSVVPWEAWPRAGAWLAISVAVLSGWRTVAALGAWAGVLFEIVVALPHDAVPLDLRLWPPALATVAAVLVSGSAAAAHGTAWRHDRLGHGGHRLLAAAAAVTALSAAAIPLLGDYYEPLPGTTGDPGWHVSFVVSSNLARAVAGVTFAAIAALALAAGTVADRAVRSRVHTLMAAGAAGFVAIQLGFPRPFGALDYPVLAHPAQAAVFLLVPGLVLGAGRWWIRSAERPHLREAAGGA</sequence>
<dbReference type="Proteomes" id="UP000660611">
    <property type="component" value="Unassembled WGS sequence"/>
</dbReference>
<feature type="transmembrane region" description="Helical" evidence="1">
    <location>
        <begin position="249"/>
        <end position="273"/>
    </location>
</feature>
<feature type="transmembrane region" description="Helical" evidence="1">
    <location>
        <begin position="219"/>
        <end position="237"/>
    </location>
</feature>
<keyword evidence="1" id="KW-0472">Membrane</keyword>
<dbReference type="AlphaFoldDB" id="A0A919PD65"/>
<comment type="caution">
    <text evidence="2">The sequence shown here is derived from an EMBL/GenBank/DDBJ whole genome shotgun (WGS) entry which is preliminary data.</text>
</comment>
<evidence type="ECO:0000256" key="1">
    <source>
        <dbReference type="SAM" id="Phobius"/>
    </source>
</evidence>
<reference evidence="2" key="1">
    <citation type="submission" date="2021-01" db="EMBL/GenBank/DDBJ databases">
        <title>Whole genome shotgun sequence of Dactylosporangium siamense NBRC 106093.</title>
        <authorList>
            <person name="Komaki H."/>
            <person name="Tamura T."/>
        </authorList>
    </citation>
    <scope>NUCLEOTIDE SEQUENCE</scope>
    <source>
        <strain evidence="2">NBRC 106093</strain>
    </source>
</reference>
<evidence type="ECO:0000313" key="3">
    <source>
        <dbReference type="Proteomes" id="UP000660611"/>
    </source>
</evidence>
<keyword evidence="1" id="KW-1133">Transmembrane helix</keyword>
<organism evidence="2 3">
    <name type="scientific">Dactylosporangium siamense</name>
    <dbReference type="NCBI Taxonomy" id="685454"/>
    <lineage>
        <taxon>Bacteria</taxon>
        <taxon>Bacillati</taxon>
        <taxon>Actinomycetota</taxon>
        <taxon>Actinomycetes</taxon>
        <taxon>Micromonosporales</taxon>
        <taxon>Micromonosporaceae</taxon>
        <taxon>Dactylosporangium</taxon>
    </lineage>
</organism>
<feature type="transmembrane region" description="Helical" evidence="1">
    <location>
        <begin position="107"/>
        <end position="132"/>
    </location>
</feature>
<feature type="transmembrane region" description="Helical" evidence="1">
    <location>
        <begin position="64"/>
        <end position="87"/>
    </location>
</feature>
<keyword evidence="3" id="KW-1185">Reference proteome</keyword>
<proteinExistence type="predicted"/>